<keyword evidence="6" id="KW-0808">Transferase</keyword>
<proteinExistence type="predicted"/>
<dbReference type="GO" id="GO:0005886">
    <property type="term" value="C:plasma membrane"/>
    <property type="evidence" value="ECO:0007669"/>
    <property type="project" value="UniProtKB-SubCell"/>
</dbReference>
<dbReference type="InterPro" id="IPR036097">
    <property type="entry name" value="HisK_dim/P_sf"/>
</dbReference>
<gene>
    <name evidence="15" type="ORF">S03H2_56373</name>
</gene>
<dbReference type="PROSITE" id="PS50112">
    <property type="entry name" value="PAS"/>
    <property type="match status" value="1"/>
</dbReference>
<evidence type="ECO:0000256" key="3">
    <source>
        <dbReference type="ARBA" id="ARBA00012438"/>
    </source>
</evidence>
<reference evidence="15" key="1">
    <citation type="journal article" date="2014" name="Front. Microbiol.">
        <title>High frequency of phylogenetically diverse reductive dehalogenase-homologous genes in deep subseafloor sedimentary metagenomes.</title>
        <authorList>
            <person name="Kawai M."/>
            <person name="Futagami T."/>
            <person name="Toyoda A."/>
            <person name="Takaki Y."/>
            <person name="Nishi S."/>
            <person name="Hori S."/>
            <person name="Arai W."/>
            <person name="Tsubouchi T."/>
            <person name="Morono Y."/>
            <person name="Uchiyama I."/>
            <person name="Ito T."/>
            <person name="Fujiyama A."/>
            <person name="Inagaki F."/>
            <person name="Takami H."/>
        </authorList>
    </citation>
    <scope>NUCLEOTIDE SEQUENCE</scope>
    <source>
        <strain evidence="15">Expedition CK06-06</strain>
    </source>
</reference>
<feature type="non-terminal residue" evidence="15">
    <location>
        <position position="1"/>
    </location>
</feature>
<feature type="non-terminal residue" evidence="15">
    <location>
        <position position="253"/>
    </location>
</feature>
<dbReference type="AlphaFoldDB" id="X1J042"/>
<keyword evidence="12" id="KW-0175">Coiled coil</keyword>
<evidence type="ECO:0000259" key="13">
    <source>
        <dbReference type="PROSITE" id="PS50109"/>
    </source>
</evidence>
<dbReference type="SUPFAM" id="SSF47384">
    <property type="entry name" value="Homodimeric domain of signal transducing histidine kinase"/>
    <property type="match status" value="1"/>
</dbReference>
<sequence>CDEITQISQPLNRFLTTIKDEMNQLREDNRELQIQSRIAGAEKKHTEAIIFSISDAVVVTNRFDEMILANDAAEKLLGFRLEHSLRKNIDHIVHDGTLVRLIRETRSGGRNFTRKVVEHTIDQKGQPKTFNVTLSCVLTAHGEVSGVVAVLHDVTREKEIAQMKTDFVSNVSHELRTPLSSIKAYVEMLVDGEAQDENTRQEFYQIIAGEADRLNRLIENILNISRIESGVVQVVREPLGLTEAVKQVLDVVA</sequence>
<dbReference type="Pfam" id="PF00512">
    <property type="entry name" value="HisKA"/>
    <property type="match status" value="1"/>
</dbReference>
<keyword evidence="11" id="KW-0472">Membrane</keyword>
<keyword evidence="7" id="KW-0547">Nucleotide-binding</keyword>
<feature type="domain" description="Histidine kinase" evidence="13">
    <location>
        <begin position="170"/>
        <end position="253"/>
    </location>
</feature>
<dbReference type="Pfam" id="PF00989">
    <property type="entry name" value="PAS"/>
    <property type="match status" value="1"/>
</dbReference>
<feature type="coiled-coil region" evidence="12">
    <location>
        <begin position="15"/>
        <end position="42"/>
    </location>
</feature>
<dbReference type="Gene3D" id="1.10.287.130">
    <property type="match status" value="1"/>
</dbReference>
<dbReference type="SUPFAM" id="SSF55785">
    <property type="entry name" value="PYP-like sensor domain (PAS domain)"/>
    <property type="match status" value="1"/>
</dbReference>
<dbReference type="NCBIfam" id="TIGR00229">
    <property type="entry name" value="sensory_box"/>
    <property type="match status" value="1"/>
</dbReference>
<keyword evidence="5" id="KW-0597">Phosphoprotein</keyword>
<evidence type="ECO:0000256" key="4">
    <source>
        <dbReference type="ARBA" id="ARBA00022475"/>
    </source>
</evidence>
<feature type="domain" description="PAS" evidence="14">
    <location>
        <begin position="42"/>
        <end position="94"/>
    </location>
</feature>
<keyword evidence="8" id="KW-0418">Kinase</keyword>
<dbReference type="Gene3D" id="3.30.450.20">
    <property type="entry name" value="PAS domain"/>
    <property type="match status" value="1"/>
</dbReference>
<evidence type="ECO:0000259" key="14">
    <source>
        <dbReference type="PROSITE" id="PS50112"/>
    </source>
</evidence>
<dbReference type="EC" id="2.7.13.3" evidence="3"/>
<dbReference type="GO" id="GO:0016036">
    <property type="term" value="P:cellular response to phosphate starvation"/>
    <property type="evidence" value="ECO:0007669"/>
    <property type="project" value="TreeGrafter"/>
</dbReference>
<evidence type="ECO:0000256" key="5">
    <source>
        <dbReference type="ARBA" id="ARBA00022553"/>
    </source>
</evidence>
<evidence type="ECO:0000256" key="1">
    <source>
        <dbReference type="ARBA" id="ARBA00000085"/>
    </source>
</evidence>
<dbReference type="InterPro" id="IPR003661">
    <property type="entry name" value="HisK_dim/P_dom"/>
</dbReference>
<evidence type="ECO:0000256" key="2">
    <source>
        <dbReference type="ARBA" id="ARBA00004236"/>
    </source>
</evidence>
<dbReference type="FunFam" id="1.10.287.130:FF:000008">
    <property type="entry name" value="Two-component sensor histidine kinase"/>
    <property type="match status" value="1"/>
</dbReference>
<evidence type="ECO:0000256" key="6">
    <source>
        <dbReference type="ARBA" id="ARBA00022679"/>
    </source>
</evidence>
<dbReference type="GO" id="GO:0005524">
    <property type="term" value="F:ATP binding"/>
    <property type="evidence" value="ECO:0007669"/>
    <property type="project" value="UniProtKB-KW"/>
</dbReference>
<dbReference type="CDD" id="cd00082">
    <property type="entry name" value="HisKA"/>
    <property type="match status" value="1"/>
</dbReference>
<evidence type="ECO:0000256" key="10">
    <source>
        <dbReference type="ARBA" id="ARBA00023012"/>
    </source>
</evidence>
<evidence type="ECO:0000256" key="7">
    <source>
        <dbReference type="ARBA" id="ARBA00022741"/>
    </source>
</evidence>
<comment type="caution">
    <text evidence="15">The sequence shown here is derived from an EMBL/GenBank/DDBJ whole genome shotgun (WGS) entry which is preliminary data.</text>
</comment>
<dbReference type="PANTHER" id="PTHR45453">
    <property type="entry name" value="PHOSPHATE REGULON SENSOR PROTEIN PHOR"/>
    <property type="match status" value="1"/>
</dbReference>
<dbReference type="GO" id="GO:0006355">
    <property type="term" value="P:regulation of DNA-templated transcription"/>
    <property type="evidence" value="ECO:0007669"/>
    <property type="project" value="InterPro"/>
</dbReference>
<name>X1J042_9ZZZZ</name>
<dbReference type="EMBL" id="BARU01036052">
    <property type="protein sequence ID" value="GAH87342.1"/>
    <property type="molecule type" value="Genomic_DNA"/>
</dbReference>
<dbReference type="InterPro" id="IPR005467">
    <property type="entry name" value="His_kinase_dom"/>
</dbReference>
<evidence type="ECO:0000256" key="9">
    <source>
        <dbReference type="ARBA" id="ARBA00022840"/>
    </source>
</evidence>
<dbReference type="PROSITE" id="PS50109">
    <property type="entry name" value="HIS_KIN"/>
    <property type="match status" value="1"/>
</dbReference>
<accession>X1J042</accession>
<dbReference type="InterPro" id="IPR000014">
    <property type="entry name" value="PAS"/>
</dbReference>
<comment type="subcellular location">
    <subcellularLocation>
        <location evidence="2">Cell membrane</location>
    </subcellularLocation>
</comment>
<dbReference type="SMART" id="SM00388">
    <property type="entry name" value="HisKA"/>
    <property type="match status" value="1"/>
</dbReference>
<comment type="catalytic activity">
    <reaction evidence="1">
        <text>ATP + protein L-histidine = ADP + protein N-phospho-L-histidine.</text>
        <dbReference type="EC" id="2.7.13.3"/>
    </reaction>
</comment>
<evidence type="ECO:0000313" key="15">
    <source>
        <dbReference type="EMBL" id="GAH87342.1"/>
    </source>
</evidence>
<organism evidence="15">
    <name type="scientific">marine sediment metagenome</name>
    <dbReference type="NCBI Taxonomy" id="412755"/>
    <lineage>
        <taxon>unclassified sequences</taxon>
        <taxon>metagenomes</taxon>
        <taxon>ecological metagenomes</taxon>
    </lineage>
</organism>
<dbReference type="InterPro" id="IPR035965">
    <property type="entry name" value="PAS-like_dom_sf"/>
</dbReference>
<keyword evidence="4" id="KW-1003">Cell membrane</keyword>
<evidence type="ECO:0000256" key="11">
    <source>
        <dbReference type="ARBA" id="ARBA00023136"/>
    </source>
</evidence>
<dbReference type="InterPro" id="IPR050351">
    <property type="entry name" value="BphY/WalK/GraS-like"/>
</dbReference>
<dbReference type="PANTHER" id="PTHR45453:SF1">
    <property type="entry name" value="PHOSPHATE REGULON SENSOR PROTEIN PHOR"/>
    <property type="match status" value="1"/>
</dbReference>
<protein>
    <recommendedName>
        <fullName evidence="3">histidine kinase</fullName>
        <ecNumber evidence="3">2.7.13.3</ecNumber>
    </recommendedName>
</protein>
<dbReference type="InterPro" id="IPR013767">
    <property type="entry name" value="PAS_fold"/>
</dbReference>
<dbReference type="SMART" id="SM00091">
    <property type="entry name" value="PAS"/>
    <property type="match status" value="1"/>
</dbReference>
<dbReference type="GO" id="GO:0004721">
    <property type="term" value="F:phosphoprotein phosphatase activity"/>
    <property type="evidence" value="ECO:0007669"/>
    <property type="project" value="TreeGrafter"/>
</dbReference>
<dbReference type="GO" id="GO:0000155">
    <property type="term" value="F:phosphorelay sensor kinase activity"/>
    <property type="evidence" value="ECO:0007669"/>
    <property type="project" value="InterPro"/>
</dbReference>
<keyword evidence="10" id="KW-0902">Two-component regulatory system</keyword>
<evidence type="ECO:0000256" key="12">
    <source>
        <dbReference type="SAM" id="Coils"/>
    </source>
</evidence>
<keyword evidence="9" id="KW-0067">ATP-binding</keyword>
<dbReference type="CDD" id="cd00130">
    <property type="entry name" value="PAS"/>
    <property type="match status" value="1"/>
</dbReference>
<evidence type="ECO:0000256" key="8">
    <source>
        <dbReference type="ARBA" id="ARBA00022777"/>
    </source>
</evidence>